<feature type="transmembrane region" description="Helical" evidence="1">
    <location>
        <begin position="25"/>
        <end position="46"/>
    </location>
</feature>
<dbReference type="InterPro" id="IPR045339">
    <property type="entry name" value="DUF6534"/>
</dbReference>
<dbReference type="Proteomes" id="UP001219525">
    <property type="component" value="Unassembled WGS sequence"/>
</dbReference>
<evidence type="ECO:0000256" key="1">
    <source>
        <dbReference type="SAM" id="Phobius"/>
    </source>
</evidence>
<keyword evidence="1" id="KW-1133">Transmembrane helix</keyword>
<keyword evidence="4" id="KW-1185">Reference proteome</keyword>
<evidence type="ECO:0000259" key="2">
    <source>
        <dbReference type="Pfam" id="PF20152"/>
    </source>
</evidence>
<organism evidence="3 4">
    <name type="scientific">Mycena pura</name>
    <dbReference type="NCBI Taxonomy" id="153505"/>
    <lineage>
        <taxon>Eukaryota</taxon>
        <taxon>Fungi</taxon>
        <taxon>Dikarya</taxon>
        <taxon>Basidiomycota</taxon>
        <taxon>Agaricomycotina</taxon>
        <taxon>Agaricomycetes</taxon>
        <taxon>Agaricomycetidae</taxon>
        <taxon>Agaricales</taxon>
        <taxon>Marasmiineae</taxon>
        <taxon>Mycenaceae</taxon>
        <taxon>Mycena</taxon>
    </lineage>
</organism>
<accession>A0AAD6VVX8</accession>
<feature type="transmembrane region" description="Helical" evidence="1">
    <location>
        <begin position="212"/>
        <end position="232"/>
    </location>
</feature>
<keyword evidence="1" id="KW-0812">Transmembrane</keyword>
<feature type="transmembrane region" description="Helical" evidence="1">
    <location>
        <begin position="171"/>
        <end position="192"/>
    </location>
</feature>
<sequence length="311" mass="35207">MVHVQTPPPTEASQEQIIWLAGPRLIGLLFNWGLLGVLTTQVYIYHVNFPKDKWTLKFLVYFVYVLDWVQTCSATYDAFQWFVYGWGSVPALFLRYTGFLNVPALGSIIGAIVQIFYGWRIWAFSRSRFIFLLVCVLALLQLAGGLAQSYFMFNDAMETARHAYTNKAMGIRLGGGAVVDTLICVAMIYYLLRGRAQALGPVNNFMSRLARLSLETGTMTVVAAIIDFLFYLKETNGLHQVTGVILCKLYSNSLMMLFNNRLVFENWDVHDDDDSGRGVAVRVEGTRRAQVEKFAVRRSVDQESRTTGRSE</sequence>
<comment type="caution">
    <text evidence="3">The sequence shown here is derived from an EMBL/GenBank/DDBJ whole genome shotgun (WGS) entry which is preliminary data.</text>
</comment>
<dbReference type="PANTHER" id="PTHR40465:SF1">
    <property type="entry name" value="DUF6534 DOMAIN-CONTAINING PROTEIN"/>
    <property type="match status" value="1"/>
</dbReference>
<protein>
    <recommendedName>
        <fullName evidence="2">DUF6534 domain-containing protein</fullName>
    </recommendedName>
</protein>
<name>A0AAD6VVX8_9AGAR</name>
<feature type="transmembrane region" description="Helical" evidence="1">
    <location>
        <begin position="96"/>
        <end position="117"/>
    </location>
</feature>
<dbReference type="AlphaFoldDB" id="A0AAD6VVX8"/>
<dbReference type="EMBL" id="JARJCW010000008">
    <property type="protein sequence ID" value="KAJ7221596.1"/>
    <property type="molecule type" value="Genomic_DNA"/>
</dbReference>
<gene>
    <name evidence="3" type="ORF">GGX14DRAFT_670383</name>
</gene>
<reference evidence="3" key="1">
    <citation type="submission" date="2023-03" db="EMBL/GenBank/DDBJ databases">
        <title>Massive genome expansion in bonnet fungi (Mycena s.s.) driven by repeated elements and novel gene families across ecological guilds.</title>
        <authorList>
            <consortium name="Lawrence Berkeley National Laboratory"/>
            <person name="Harder C.B."/>
            <person name="Miyauchi S."/>
            <person name="Viragh M."/>
            <person name="Kuo A."/>
            <person name="Thoen E."/>
            <person name="Andreopoulos B."/>
            <person name="Lu D."/>
            <person name="Skrede I."/>
            <person name="Drula E."/>
            <person name="Henrissat B."/>
            <person name="Morin E."/>
            <person name="Kohler A."/>
            <person name="Barry K."/>
            <person name="LaButti K."/>
            <person name="Morin E."/>
            <person name="Salamov A."/>
            <person name="Lipzen A."/>
            <person name="Mereny Z."/>
            <person name="Hegedus B."/>
            <person name="Baldrian P."/>
            <person name="Stursova M."/>
            <person name="Weitz H."/>
            <person name="Taylor A."/>
            <person name="Grigoriev I.V."/>
            <person name="Nagy L.G."/>
            <person name="Martin F."/>
            <person name="Kauserud H."/>
        </authorList>
    </citation>
    <scope>NUCLEOTIDE SEQUENCE</scope>
    <source>
        <strain evidence="3">9144</strain>
    </source>
</reference>
<evidence type="ECO:0000313" key="3">
    <source>
        <dbReference type="EMBL" id="KAJ7221596.1"/>
    </source>
</evidence>
<keyword evidence="1" id="KW-0472">Membrane</keyword>
<dbReference type="Pfam" id="PF20152">
    <property type="entry name" value="DUF6534"/>
    <property type="match status" value="1"/>
</dbReference>
<dbReference type="PANTHER" id="PTHR40465">
    <property type="entry name" value="CHROMOSOME 1, WHOLE GENOME SHOTGUN SEQUENCE"/>
    <property type="match status" value="1"/>
</dbReference>
<proteinExistence type="predicted"/>
<feature type="domain" description="DUF6534" evidence="2">
    <location>
        <begin position="177"/>
        <end position="261"/>
    </location>
</feature>
<feature type="transmembrane region" description="Helical" evidence="1">
    <location>
        <begin position="58"/>
        <end position="76"/>
    </location>
</feature>
<feature type="transmembrane region" description="Helical" evidence="1">
    <location>
        <begin position="129"/>
        <end position="151"/>
    </location>
</feature>
<evidence type="ECO:0000313" key="4">
    <source>
        <dbReference type="Proteomes" id="UP001219525"/>
    </source>
</evidence>